<organism evidence="8 9">
    <name type="scientific">Apiospora hydei</name>
    <dbReference type="NCBI Taxonomy" id="1337664"/>
    <lineage>
        <taxon>Eukaryota</taxon>
        <taxon>Fungi</taxon>
        <taxon>Dikarya</taxon>
        <taxon>Ascomycota</taxon>
        <taxon>Pezizomycotina</taxon>
        <taxon>Sordariomycetes</taxon>
        <taxon>Xylariomycetidae</taxon>
        <taxon>Amphisphaeriales</taxon>
        <taxon>Apiosporaceae</taxon>
        <taxon>Apiospora</taxon>
    </lineage>
</organism>
<gene>
    <name evidence="8" type="ORF">PG997_006748</name>
</gene>
<keyword evidence="5" id="KW-0804">Transcription</keyword>
<reference evidence="8 9" key="1">
    <citation type="submission" date="2023-01" db="EMBL/GenBank/DDBJ databases">
        <title>Analysis of 21 Apiospora genomes using comparative genomics revels a genus with tremendous synthesis potential of carbohydrate active enzymes and secondary metabolites.</title>
        <authorList>
            <person name="Sorensen T."/>
        </authorList>
    </citation>
    <scope>NUCLEOTIDE SEQUENCE [LARGE SCALE GENOMIC DNA]</scope>
    <source>
        <strain evidence="8 9">CBS 114990</strain>
    </source>
</reference>
<sequence>MAQDPHNEKIPPGIRKCCTILLLELPAPLTTGNPAESACPPIAFVTGVSSSARCHGKGSRKPGRAASHAMKCDEAKPHCLRCVKRGRACAGYDEPPPGSISWMRLLRVRPSTVPTDGRTNSMEMRALDYFRCVVAPALSGPMYTYFWTNPVLQLSVQDVPAQQAILAISLLYEKFDPAQSPGSDPAKQELAALSCYNRALKQTATSADLDVALALFLAVLFACVECLRGNDVVAIEHCRHGVQLLQSCKDPPPEIPPIIRHLSIFPFCFGATFLDFPVLPWAQGPPEKPFGNIFEAGQLMDSLLSRTLRMVRVTDPYNFSLPSAPLSPANYLSSLHVVLRDLDAWFHGLRELRRTDCEGPSSSSRGGPHEPIYRTVEMRWLVTKIWAMTALSQDELPFEAHLDKFARIVQLGREELAYRESIGSTDNSSVFTFDMGLSPLLHFTALKCQVLPLRLEAMYLMEKLASPRETLWDADVMRAINRRAIELEHDVRLPLELQGHWQGWLDLPDTPLIEDELVGAGELEGPLWDMQMSTMPLAQLLEQSGCV</sequence>
<protein>
    <recommendedName>
        <fullName evidence="7">Zn(2)-C6 fungal-type domain-containing protein</fullName>
    </recommendedName>
</protein>
<dbReference type="Pfam" id="PF00172">
    <property type="entry name" value="Zn_clus"/>
    <property type="match status" value="1"/>
</dbReference>
<dbReference type="PANTHER" id="PTHR36206:SF16">
    <property type="entry name" value="TRANSCRIPTION FACTOR DOMAIN-CONTAINING PROTEIN-RELATED"/>
    <property type="match status" value="1"/>
</dbReference>
<evidence type="ECO:0000256" key="1">
    <source>
        <dbReference type="ARBA" id="ARBA00022723"/>
    </source>
</evidence>
<dbReference type="InterPro" id="IPR052360">
    <property type="entry name" value="Transcr_Regulatory_Proteins"/>
</dbReference>
<feature type="domain" description="Zn(2)-C6 fungal-type" evidence="7">
    <location>
        <begin position="70"/>
        <end position="96"/>
    </location>
</feature>
<keyword evidence="4" id="KW-0238">DNA-binding</keyword>
<evidence type="ECO:0000259" key="7">
    <source>
        <dbReference type="Pfam" id="PF00172"/>
    </source>
</evidence>
<dbReference type="PANTHER" id="PTHR36206">
    <property type="entry name" value="ASPERCRYPTIN BIOSYNTHESIS CLUSTER-SPECIFIC TRANSCRIPTION REGULATOR ATNN-RELATED"/>
    <property type="match status" value="1"/>
</dbReference>
<name>A0ABR1WR14_9PEZI</name>
<dbReference type="CDD" id="cd00067">
    <property type="entry name" value="GAL4"/>
    <property type="match status" value="1"/>
</dbReference>
<accession>A0ABR1WR14</accession>
<dbReference type="RefSeq" id="XP_066669986.1">
    <property type="nucleotide sequence ID" value="XM_066811063.1"/>
</dbReference>
<dbReference type="InterPro" id="IPR036864">
    <property type="entry name" value="Zn2-C6_fun-type_DNA-bd_sf"/>
</dbReference>
<evidence type="ECO:0000313" key="9">
    <source>
        <dbReference type="Proteomes" id="UP001433268"/>
    </source>
</evidence>
<keyword evidence="1" id="KW-0479">Metal-binding</keyword>
<keyword evidence="9" id="KW-1185">Reference proteome</keyword>
<evidence type="ECO:0000256" key="4">
    <source>
        <dbReference type="ARBA" id="ARBA00023125"/>
    </source>
</evidence>
<dbReference type="Proteomes" id="UP001433268">
    <property type="component" value="Unassembled WGS sequence"/>
</dbReference>
<comment type="caution">
    <text evidence="8">The sequence shown here is derived from an EMBL/GenBank/DDBJ whole genome shotgun (WGS) entry which is preliminary data.</text>
</comment>
<keyword evidence="6" id="KW-0539">Nucleus</keyword>
<evidence type="ECO:0000256" key="2">
    <source>
        <dbReference type="ARBA" id="ARBA00022833"/>
    </source>
</evidence>
<keyword evidence="3" id="KW-0805">Transcription regulation</keyword>
<dbReference type="SUPFAM" id="SSF57701">
    <property type="entry name" value="Zn2/Cys6 DNA-binding domain"/>
    <property type="match status" value="1"/>
</dbReference>
<keyword evidence="2" id="KW-0862">Zinc</keyword>
<evidence type="ECO:0000256" key="5">
    <source>
        <dbReference type="ARBA" id="ARBA00023163"/>
    </source>
</evidence>
<evidence type="ECO:0000256" key="3">
    <source>
        <dbReference type="ARBA" id="ARBA00023015"/>
    </source>
</evidence>
<dbReference type="InterPro" id="IPR001138">
    <property type="entry name" value="Zn2Cys6_DnaBD"/>
</dbReference>
<proteinExistence type="predicted"/>
<dbReference type="EMBL" id="JAQQWN010000005">
    <property type="protein sequence ID" value="KAK8085477.1"/>
    <property type="molecule type" value="Genomic_DNA"/>
</dbReference>
<evidence type="ECO:0000313" key="8">
    <source>
        <dbReference type="EMBL" id="KAK8085477.1"/>
    </source>
</evidence>
<dbReference type="GeneID" id="92044123"/>
<evidence type="ECO:0000256" key="6">
    <source>
        <dbReference type="ARBA" id="ARBA00023242"/>
    </source>
</evidence>